<sequence length="283" mass="32320">MNRIRGMEDNKGILKIEEEDMENIIRDYFVKLFESKGVGNTNYLISGVNRNITENMNQLLVANYKEFFNKIISKTIANKFQKALDYCIDPAQSAIVPGRLITDNVLLAYEILHSMRNKRMGKKGLMALKIDMSKTYDRVEWDFLKQMMARMGFDESWIQLIMKCISTVSYSAVLNGTPWKVFTPGRDLCQGDPLSPFLFLICSEGLSTLLRLASEEGILRGVKSSRRSPQITHLLFADDCVLFGEATKKGTKIFEKILKEYEVCSGQCINYRKSTVFFSSNTT</sequence>
<dbReference type="OrthoDB" id="998159at2759"/>
<accession>A0A5B6VPJ1</accession>
<evidence type="ECO:0000259" key="1">
    <source>
        <dbReference type="PROSITE" id="PS50878"/>
    </source>
</evidence>
<dbReference type="Pfam" id="PF00078">
    <property type="entry name" value="RVT_1"/>
    <property type="match status" value="1"/>
</dbReference>
<feature type="domain" description="Reverse transcriptase" evidence="1">
    <location>
        <begin position="1"/>
        <end position="283"/>
    </location>
</feature>
<dbReference type="PROSITE" id="PS50878">
    <property type="entry name" value="RT_POL"/>
    <property type="match status" value="1"/>
</dbReference>
<dbReference type="Proteomes" id="UP000325315">
    <property type="component" value="Unassembled WGS sequence"/>
</dbReference>
<organism evidence="2 3">
    <name type="scientific">Gossypium australe</name>
    <dbReference type="NCBI Taxonomy" id="47621"/>
    <lineage>
        <taxon>Eukaryota</taxon>
        <taxon>Viridiplantae</taxon>
        <taxon>Streptophyta</taxon>
        <taxon>Embryophyta</taxon>
        <taxon>Tracheophyta</taxon>
        <taxon>Spermatophyta</taxon>
        <taxon>Magnoliopsida</taxon>
        <taxon>eudicotyledons</taxon>
        <taxon>Gunneridae</taxon>
        <taxon>Pentapetalae</taxon>
        <taxon>rosids</taxon>
        <taxon>malvids</taxon>
        <taxon>Malvales</taxon>
        <taxon>Malvaceae</taxon>
        <taxon>Malvoideae</taxon>
        <taxon>Gossypium</taxon>
    </lineage>
</organism>
<evidence type="ECO:0000313" key="2">
    <source>
        <dbReference type="EMBL" id="KAA3470958.1"/>
    </source>
</evidence>
<dbReference type="InterPro" id="IPR043502">
    <property type="entry name" value="DNA/RNA_pol_sf"/>
</dbReference>
<keyword evidence="2" id="KW-0695">RNA-directed DNA polymerase</keyword>
<dbReference type="PANTHER" id="PTHR46890:SF48">
    <property type="entry name" value="RNA-DIRECTED DNA POLYMERASE"/>
    <property type="match status" value="1"/>
</dbReference>
<keyword evidence="3" id="KW-1185">Reference proteome</keyword>
<dbReference type="AlphaFoldDB" id="A0A5B6VPJ1"/>
<keyword evidence="2" id="KW-0548">Nucleotidyltransferase</keyword>
<evidence type="ECO:0000313" key="3">
    <source>
        <dbReference type="Proteomes" id="UP000325315"/>
    </source>
</evidence>
<reference evidence="2" key="1">
    <citation type="submission" date="2019-08" db="EMBL/GenBank/DDBJ databases">
        <authorList>
            <person name="Liu F."/>
        </authorList>
    </citation>
    <scope>NUCLEOTIDE SEQUENCE [LARGE SCALE GENOMIC DNA]</scope>
    <source>
        <strain evidence="2">PA1801</strain>
        <tissue evidence="2">Leaf</tissue>
    </source>
</reference>
<gene>
    <name evidence="2" type="ORF">EPI10_016623</name>
</gene>
<dbReference type="SUPFAM" id="SSF56672">
    <property type="entry name" value="DNA/RNA polymerases"/>
    <property type="match status" value="1"/>
</dbReference>
<dbReference type="PANTHER" id="PTHR46890">
    <property type="entry name" value="NON-LTR RETROLELEMENT REVERSE TRANSCRIPTASE-LIKE PROTEIN-RELATED"/>
    <property type="match status" value="1"/>
</dbReference>
<dbReference type="GO" id="GO:0003964">
    <property type="term" value="F:RNA-directed DNA polymerase activity"/>
    <property type="evidence" value="ECO:0007669"/>
    <property type="project" value="UniProtKB-KW"/>
</dbReference>
<proteinExistence type="predicted"/>
<dbReference type="InterPro" id="IPR000477">
    <property type="entry name" value="RT_dom"/>
</dbReference>
<dbReference type="CDD" id="cd01650">
    <property type="entry name" value="RT_nLTR_like"/>
    <property type="match status" value="1"/>
</dbReference>
<dbReference type="InterPro" id="IPR052343">
    <property type="entry name" value="Retrotransposon-Effector_Assoc"/>
</dbReference>
<name>A0A5B6VPJ1_9ROSI</name>
<protein>
    <submittedName>
        <fullName evidence="2">Reverse transcriptase</fullName>
    </submittedName>
</protein>
<keyword evidence="2" id="KW-0808">Transferase</keyword>
<dbReference type="EMBL" id="SMMG02000006">
    <property type="protein sequence ID" value="KAA3470958.1"/>
    <property type="molecule type" value="Genomic_DNA"/>
</dbReference>
<comment type="caution">
    <text evidence="2">The sequence shown here is derived from an EMBL/GenBank/DDBJ whole genome shotgun (WGS) entry which is preliminary data.</text>
</comment>